<keyword evidence="6" id="KW-0963">Cytoplasm</keyword>
<evidence type="ECO:0000256" key="5">
    <source>
        <dbReference type="ARBA" id="ARBA00022448"/>
    </source>
</evidence>
<evidence type="ECO:0000256" key="3">
    <source>
        <dbReference type="ARBA" id="ARBA00006602"/>
    </source>
</evidence>
<dbReference type="Proteomes" id="UP000077857">
    <property type="component" value="Unassembled WGS sequence"/>
</dbReference>
<dbReference type="GO" id="GO:0003774">
    <property type="term" value="F:cytoskeletal motor activity"/>
    <property type="evidence" value="ECO:0007669"/>
    <property type="project" value="InterPro"/>
</dbReference>
<gene>
    <name evidence="11" type="ORF">A1507_02605</name>
</gene>
<keyword evidence="11" id="KW-0969">Cilium</keyword>
<reference evidence="11 12" key="1">
    <citation type="submission" date="2016-03" db="EMBL/GenBank/DDBJ databases">
        <authorList>
            <person name="Ploux O."/>
        </authorList>
    </citation>
    <scope>NUCLEOTIDE SEQUENCE [LARGE SCALE GENOMIC DNA]</scope>
    <source>
        <strain evidence="11 12">R-45378</strain>
    </source>
</reference>
<dbReference type="PANTHER" id="PTHR34982">
    <property type="entry name" value="YOP PROTEINS TRANSLOCATION PROTEIN L"/>
    <property type="match status" value="1"/>
</dbReference>
<evidence type="ECO:0000256" key="9">
    <source>
        <dbReference type="ARBA" id="ARBA00023225"/>
    </source>
</evidence>
<dbReference type="GO" id="GO:0009288">
    <property type="term" value="C:bacterial-type flagellum"/>
    <property type="evidence" value="ECO:0007669"/>
    <property type="project" value="InterPro"/>
</dbReference>
<dbReference type="PRINTS" id="PR01003">
    <property type="entry name" value="FLGFLIH"/>
</dbReference>
<dbReference type="Pfam" id="PF02108">
    <property type="entry name" value="FliH"/>
    <property type="match status" value="1"/>
</dbReference>
<comment type="function">
    <text evidence="1">Needed for flagellar regrowth and assembly.</text>
</comment>
<accession>A0A177N400</accession>
<dbReference type="OrthoDB" id="6196089at2"/>
<evidence type="ECO:0000256" key="1">
    <source>
        <dbReference type="ARBA" id="ARBA00003041"/>
    </source>
</evidence>
<keyword evidence="11" id="KW-0966">Cell projection</keyword>
<dbReference type="GO" id="GO:0005829">
    <property type="term" value="C:cytosol"/>
    <property type="evidence" value="ECO:0007669"/>
    <property type="project" value="TreeGrafter"/>
</dbReference>
<evidence type="ECO:0000256" key="4">
    <source>
        <dbReference type="ARBA" id="ARBA00016507"/>
    </source>
</evidence>
<evidence type="ECO:0000256" key="7">
    <source>
        <dbReference type="ARBA" id="ARBA00022795"/>
    </source>
</evidence>
<keyword evidence="5" id="KW-0813">Transport</keyword>
<proteinExistence type="inferred from homology"/>
<comment type="caution">
    <text evidence="11">The sequence shown here is derived from an EMBL/GenBank/DDBJ whole genome shotgun (WGS) entry which is preliminary data.</text>
</comment>
<dbReference type="InterPro" id="IPR051472">
    <property type="entry name" value="T3SS_Stator/FliH"/>
</dbReference>
<dbReference type="GO" id="GO:0044781">
    <property type="term" value="P:bacterial-type flagellum organization"/>
    <property type="evidence" value="ECO:0007669"/>
    <property type="project" value="UniProtKB-KW"/>
</dbReference>
<organism evidence="11 12">
    <name type="scientific">Methylomonas koyamae</name>
    <dbReference type="NCBI Taxonomy" id="702114"/>
    <lineage>
        <taxon>Bacteria</taxon>
        <taxon>Pseudomonadati</taxon>
        <taxon>Pseudomonadota</taxon>
        <taxon>Gammaproteobacteria</taxon>
        <taxon>Methylococcales</taxon>
        <taxon>Methylococcaceae</taxon>
        <taxon>Methylomonas</taxon>
    </lineage>
</organism>
<comment type="subcellular location">
    <subcellularLocation>
        <location evidence="2">Cytoplasm</location>
    </subcellularLocation>
</comment>
<dbReference type="PANTHER" id="PTHR34982:SF1">
    <property type="entry name" value="FLAGELLAR ASSEMBLY PROTEIN FLIH"/>
    <property type="match status" value="1"/>
</dbReference>
<evidence type="ECO:0000259" key="10">
    <source>
        <dbReference type="Pfam" id="PF02108"/>
    </source>
</evidence>
<comment type="similarity">
    <text evidence="3">Belongs to the FliH family.</text>
</comment>
<dbReference type="RefSeq" id="WP_064041956.1">
    <property type="nucleotide sequence ID" value="NZ_LUUJ01000110.1"/>
</dbReference>
<keyword evidence="9" id="KW-1006">Bacterial flagellum protein export</keyword>
<dbReference type="InterPro" id="IPR000563">
    <property type="entry name" value="Flag_FliH"/>
</dbReference>
<sequence length="235" mass="25827">MSSSKPTKFSEDELQALNPWTGLQDFKAPPHSEPVELEQATEVLTVEQIEEIQKQAYEEAFEQGRQQGFAEGRAEGLEAGRKQGYDESLHLLQTQAAELAGLLDALSEPFKKLDDAVEQELVKLAIAIASQLIRRELKSEPGEIVAVVREAIKVLPLAAQKVTVNLHPEDAALVRSALKLDESMPPWRLQEDPLLSRGGCIVETEVSRVDASVESRLAAVIANVLGGDRREDAEK</sequence>
<keyword evidence="8" id="KW-0653">Protein transport</keyword>
<dbReference type="GO" id="GO:0071973">
    <property type="term" value="P:bacterial-type flagellum-dependent cell motility"/>
    <property type="evidence" value="ECO:0007669"/>
    <property type="project" value="InterPro"/>
</dbReference>
<keyword evidence="11" id="KW-0282">Flagellum</keyword>
<protein>
    <recommendedName>
        <fullName evidence="4">Flagellar assembly protein FliH</fullName>
    </recommendedName>
</protein>
<name>A0A177N400_9GAMM</name>
<evidence type="ECO:0000256" key="2">
    <source>
        <dbReference type="ARBA" id="ARBA00004496"/>
    </source>
</evidence>
<keyword evidence="7" id="KW-1005">Bacterial flagellum biogenesis</keyword>
<dbReference type="InterPro" id="IPR018035">
    <property type="entry name" value="Flagellar_FliH/T3SS_HrpE"/>
</dbReference>
<dbReference type="GO" id="GO:0015031">
    <property type="term" value="P:protein transport"/>
    <property type="evidence" value="ECO:0007669"/>
    <property type="project" value="UniProtKB-KW"/>
</dbReference>
<dbReference type="EMBL" id="LUUJ01000110">
    <property type="protein sequence ID" value="OAI12394.1"/>
    <property type="molecule type" value="Genomic_DNA"/>
</dbReference>
<evidence type="ECO:0000256" key="6">
    <source>
        <dbReference type="ARBA" id="ARBA00022490"/>
    </source>
</evidence>
<feature type="domain" description="Flagellar assembly protein FliH/Type III secretion system HrpE" evidence="10">
    <location>
        <begin position="95"/>
        <end position="218"/>
    </location>
</feature>
<evidence type="ECO:0000313" key="11">
    <source>
        <dbReference type="EMBL" id="OAI12394.1"/>
    </source>
</evidence>
<evidence type="ECO:0000256" key="8">
    <source>
        <dbReference type="ARBA" id="ARBA00022927"/>
    </source>
</evidence>
<dbReference type="AlphaFoldDB" id="A0A177N400"/>
<evidence type="ECO:0000313" key="12">
    <source>
        <dbReference type="Proteomes" id="UP000077857"/>
    </source>
</evidence>